<proteinExistence type="predicted"/>
<evidence type="ECO:0000313" key="2">
    <source>
        <dbReference type="Proteomes" id="UP001432202"/>
    </source>
</evidence>
<accession>A0AAX4L2R6</accession>
<organism evidence="1 2">
    <name type="scientific">Sulfolobus tengchongensis</name>
    <dbReference type="NCBI Taxonomy" id="207809"/>
    <lineage>
        <taxon>Archaea</taxon>
        <taxon>Thermoproteota</taxon>
        <taxon>Thermoprotei</taxon>
        <taxon>Sulfolobales</taxon>
        <taxon>Sulfolobaceae</taxon>
        <taxon>Sulfolobus</taxon>
    </lineage>
</organism>
<dbReference type="GeneID" id="89335527"/>
<name>A0AAX4L2R6_9CREN</name>
<sequence length="40" mass="4713">MKDESSLRAIYRFAVYYLHHFITSEGQTPPLNLSSGWRKL</sequence>
<evidence type="ECO:0000313" key="1">
    <source>
        <dbReference type="EMBL" id="WWQ60898.1"/>
    </source>
</evidence>
<dbReference type="EMBL" id="CP146016">
    <property type="protein sequence ID" value="WWQ60898.1"/>
    <property type="molecule type" value="Genomic_DNA"/>
</dbReference>
<reference evidence="1 2" key="1">
    <citation type="submission" date="2024-02" db="EMBL/GenBank/DDBJ databases">
        <title>STSV induces naive adaptation in Sulfolobus.</title>
        <authorList>
            <person name="Xiang X."/>
            <person name="Song M."/>
        </authorList>
    </citation>
    <scope>NUCLEOTIDE SEQUENCE [LARGE SCALE GENOMIC DNA]</scope>
    <source>
        <strain evidence="1 2">RT2</strain>
    </source>
</reference>
<dbReference type="AlphaFoldDB" id="A0AAX4L2R6"/>
<dbReference type="RefSeq" id="WP_338602391.1">
    <property type="nucleotide sequence ID" value="NZ_CP146016.1"/>
</dbReference>
<evidence type="ECO:0008006" key="3">
    <source>
        <dbReference type="Google" id="ProtNLM"/>
    </source>
</evidence>
<gene>
    <name evidence="1" type="ORF">V6M85_02120</name>
</gene>
<dbReference type="Proteomes" id="UP001432202">
    <property type="component" value="Chromosome"/>
</dbReference>
<keyword evidence="2" id="KW-1185">Reference proteome</keyword>
<protein>
    <recommendedName>
        <fullName evidence="3">Transposase</fullName>
    </recommendedName>
</protein>